<evidence type="ECO:0000259" key="2">
    <source>
        <dbReference type="Pfam" id="PF17919"/>
    </source>
</evidence>
<evidence type="ECO:0000256" key="1">
    <source>
        <dbReference type="SAM" id="MobiDB-lite"/>
    </source>
</evidence>
<dbReference type="Pfam" id="PF17919">
    <property type="entry name" value="RT_RNaseH_2"/>
    <property type="match status" value="1"/>
</dbReference>
<feature type="compositionally biased region" description="Basic and acidic residues" evidence="1">
    <location>
        <begin position="98"/>
        <end position="110"/>
    </location>
</feature>
<dbReference type="OrthoDB" id="10055717at2759"/>
<dbReference type="EMBL" id="QJKJ01010919">
    <property type="protein sequence ID" value="RDX72402.1"/>
    <property type="molecule type" value="Genomic_DNA"/>
</dbReference>
<keyword evidence="4" id="KW-1185">Reference proteome</keyword>
<gene>
    <name evidence="3" type="ORF">CR513_48118</name>
</gene>
<reference evidence="3" key="1">
    <citation type="submission" date="2018-05" db="EMBL/GenBank/DDBJ databases">
        <title>Draft genome of Mucuna pruriens seed.</title>
        <authorList>
            <person name="Nnadi N.E."/>
            <person name="Vos R."/>
            <person name="Hasami M.H."/>
            <person name="Devisetty U.K."/>
            <person name="Aguiy J.C."/>
        </authorList>
    </citation>
    <scope>NUCLEOTIDE SEQUENCE [LARGE SCALE GENOMIC DNA]</scope>
    <source>
        <strain evidence="3">JCA_2017</strain>
    </source>
</reference>
<dbReference type="Proteomes" id="UP000257109">
    <property type="component" value="Unassembled WGS sequence"/>
</dbReference>
<dbReference type="InterPro" id="IPR041577">
    <property type="entry name" value="RT_RNaseH_2"/>
</dbReference>
<dbReference type="AlphaFoldDB" id="A0A371F285"/>
<organism evidence="3 4">
    <name type="scientific">Mucuna pruriens</name>
    <name type="common">Velvet bean</name>
    <name type="synonym">Dolichos pruriens</name>
    <dbReference type="NCBI Taxonomy" id="157652"/>
    <lineage>
        <taxon>Eukaryota</taxon>
        <taxon>Viridiplantae</taxon>
        <taxon>Streptophyta</taxon>
        <taxon>Embryophyta</taxon>
        <taxon>Tracheophyta</taxon>
        <taxon>Spermatophyta</taxon>
        <taxon>Magnoliopsida</taxon>
        <taxon>eudicotyledons</taxon>
        <taxon>Gunneridae</taxon>
        <taxon>Pentapetalae</taxon>
        <taxon>rosids</taxon>
        <taxon>fabids</taxon>
        <taxon>Fabales</taxon>
        <taxon>Fabaceae</taxon>
        <taxon>Papilionoideae</taxon>
        <taxon>50 kb inversion clade</taxon>
        <taxon>NPAAA clade</taxon>
        <taxon>indigoferoid/millettioid clade</taxon>
        <taxon>Phaseoleae</taxon>
        <taxon>Mucuna</taxon>
    </lineage>
</organism>
<feature type="compositionally biased region" description="Polar residues" evidence="1">
    <location>
        <begin position="124"/>
        <end position="133"/>
    </location>
</feature>
<feature type="region of interest" description="Disordered" evidence="1">
    <location>
        <begin position="85"/>
        <end position="133"/>
    </location>
</feature>
<proteinExistence type="predicted"/>
<evidence type="ECO:0000313" key="4">
    <source>
        <dbReference type="Proteomes" id="UP000257109"/>
    </source>
</evidence>
<dbReference type="PANTHER" id="PTHR34072:SF57">
    <property type="entry name" value="RNA-DIRECTED DNA POLYMERASE"/>
    <property type="match status" value="1"/>
</dbReference>
<comment type="caution">
    <text evidence="3">The sequence shown here is derived from an EMBL/GenBank/DDBJ whole genome shotgun (WGS) entry which is preliminary data.</text>
</comment>
<dbReference type="InterPro" id="IPR043502">
    <property type="entry name" value="DNA/RNA_pol_sf"/>
</dbReference>
<accession>A0A371F285</accession>
<protein>
    <recommendedName>
        <fullName evidence="2">Reverse transcriptase/retrotransposon-derived protein RNase H-like domain-containing protein</fullName>
    </recommendedName>
</protein>
<dbReference type="Gene3D" id="3.10.20.370">
    <property type="match status" value="1"/>
</dbReference>
<evidence type="ECO:0000313" key="3">
    <source>
        <dbReference type="EMBL" id="RDX72402.1"/>
    </source>
</evidence>
<feature type="domain" description="Reverse transcriptase/retrotransposon-derived protein RNase H-like" evidence="2">
    <location>
        <begin position="2"/>
        <end position="73"/>
    </location>
</feature>
<dbReference type="SUPFAM" id="SSF56672">
    <property type="entry name" value="DNA/RNA polymerases"/>
    <property type="match status" value="1"/>
</dbReference>
<dbReference type="PANTHER" id="PTHR34072">
    <property type="entry name" value="ENZYMATIC POLYPROTEIN-RELATED"/>
    <property type="match status" value="1"/>
</dbReference>
<name>A0A371F285_MUCPR</name>
<dbReference type="STRING" id="157652.A0A371F285"/>
<sequence>MSTPILQAPNWELSFKLMCDTSNSTLGAILGQRLGKQSHVIAYTSHMMDTIQVNTTTEKMSFLEIMFALDKFSAKVPLEEAKCKVETDPVDATSPRVRCRDHGQERREECYSEPLKPIGEKSQVDTNLRQALG</sequence>
<feature type="non-terminal residue" evidence="3">
    <location>
        <position position="133"/>
    </location>
</feature>